<comment type="caution">
    <text evidence="2">The sequence shown here is derived from an EMBL/GenBank/DDBJ whole genome shotgun (WGS) entry which is preliminary data.</text>
</comment>
<evidence type="ECO:0000313" key="2">
    <source>
        <dbReference type="EMBL" id="KAK3768038.1"/>
    </source>
</evidence>
<sequence>MALLALTVRPVVTPHFLPRQVKRTTAHTVSDTILYSLRNLRLASRTKMYPSVIVAITLLNSMTLSDARTIDNPCTVQKFPSLITQLSVTIERIVLANVTANQMLVTLRQPRFLTPDDLIQLNPDATHLPNLPLLVETENLTLGNMEDFLRQTYRDVSIHIVFVQQALGEQIADDYRVLENELSRLEQKLFELLCKVHHLAISDNIMICSSVDASVMPSSIKNIQDDTLRYMRNYILGKDTQIFLGNLETNFITLYSEVQG</sequence>
<organism evidence="2 3">
    <name type="scientific">Elysia crispata</name>
    <name type="common">lettuce slug</name>
    <dbReference type="NCBI Taxonomy" id="231223"/>
    <lineage>
        <taxon>Eukaryota</taxon>
        <taxon>Metazoa</taxon>
        <taxon>Spiralia</taxon>
        <taxon>Lophotrochozoa</taxon>
        <taxon>Mollusca</taxon>
        <taxon>Gastropoda</taxon>
        <taxon>Heterobranchia</taxon>
        <taxon>Euthyneura</taxon>
        <taxon>Panpulmonata</taxon>
        <taxon>Sacoglossa</taxon>
        <taxon>Placobranchoidea</taxon>
        <taxon>Plakobranchidae</taxon>
        <taxon>Elysia</taxon>
    </lineage>
</organism>
<evidence type="ECO:0000313" key="3">
    <source>
        <dbReference type="Proteomes" id="UP001283361"/>
    </source>
</evidence>
<keyword evidence="3" id="KW-1185">Reference proteome</keyword>
<keyword evidence="1" id="KW-0175">Coiled coil</keyword>
<dbReference type="AlphaFoldDB" id="A0AAE0ZEM5"/>
<feature type="coiled-coil region" evidence="1">
    <location>
        <begin position="168"/>
        <end position="195"/>
    </location>
</feature>
<accession>A0AAE0ZEM5</accession>
<proteinExistence type="predicted"/>
<dbReference type="EMBL" id="JAWDGP010004075">
    <property type="protein sequence ID" value="KAK3768038.1"/>
    <property type="molecule type" value="Genomic_DNA"/>
</dbReference>
<dbReference type="Proteomes" id="UP001283361">
    <property type="component" value="Unassembled WGS sequence"/>
</dbReference>
<name>A0AAE0ZEM5_9GAST</name>
<reference evidence="2" key="1">
    <citation type="journal article" date="2023" name="G3 (Bethesda)">
        <title>A reference genome for the long-term kleptoplast-retaining sea slug Elysia crispata morphotype clarki.</title>
        <authorList>
            <person name="Eastman K.E."/>
            <person name="Pendleton A.L."/>
            <person name="Shaikh M.A."/>
            <person name="Suttiyut T."/>
            <person name="Ogas R."/>
            <person name="Tomko P."/>
            <person name="Gavelis G."/>
            <person name="Widhalm J.R."/>
            <person name="Wisecaver J.H."/>
        </authorList>
    </citation>
    <scope>NUCLEOTIDE SEQUENCE</scope>
    <source>
        <strain evidence="2">ECLA1</strain>
    </source>
</reference>
<evidence type="ECO:0000256" key="1">
    <source>
        <dbReference type="SAM" id="Coils"/>
    </source>
</evidence>
<gene>
    <name evidence="2" type="ORF">RRG08_045858</name>
</gene>
<protein>
    <submittedName>
        <fullName evidence="2">Uncharacterized protein</fullName>
    </submittedName>
</protein>